<reference evidence="1" key="1">
    <citation type="submission" date="2021-11" db="EMBL/GenBank/DDBJ databases">
        <authorList>
            <person name="Schell T."/>
        </authorList>
    </citation>
    <scope>NUCLEOTIDE SEQUENCE</scope>
    <source>
        <strain evidence="1">M5</strain>
    </source>
</reference>
<name>A0A8J2S045_9CRUS</name>
<dbReference type="Proteomes" id="UP000789390">
    <property type="component" value="Unassembled WGS sequence"/>
</dbReference>
<evidence type="ECO:0000313" key="2">
    <source>
        <dbReference type="Proteomes" id="UP000789390"/>
    </source>
</evidence>
<proteinExistence type="predicted"/>
<gene>
    <name evidence="1" type="ORF">DGAL_LOCUS13603</name>
</gene>
<comment type="caution">
    <text evidence="1">The sequence shown here is derived from an EMBL/GenBank/DDBJ whole genome shotgun (WGS) entry which is preliminary data.</text>
</comment>
<organism evidence="1 2">
    <name type="scientific">Daphnia galeata</name>
    <dbReference type="NCBI Taxonomy" id="27404"/>
    <lineage>
        <taxon>Eukaryota</taxon>
        <taxon>Metazoa</taxon>
        <taxon>Ecdysozoa</taxon>
        <taxon>Arthropoda</taxon>
        <taxon>Crustacea</taxon>
        <taxon>Branchiopoda</taxon>
        <taxon>Diplostraca</taxon>
        <taxon>Cladocera</taxon>
        <taxon>Anomopoda</taxon>
        <taxon>Daphniidae</taxon>
        <taxon>Daphnia</taxon>
    </lineage>
</organism>
<dbReference type="EMBL" id="CAKKLH010000299">
    <property type="protein sequence ID" value="CAH0110103.1"/>
    <property type="molecule type" value="Genomic_DNA"/>
</dbReference>
<accession>A0A8J2S045</accession>
<protein>
    <submittedName>
        <fullName evidence="1">Uncharacterized protein</fullName>
    </submittedName>
</protein>
<evidence type="ECO:0000313" key="1">
    <source>
        <dbReference type="EMBL" id="CAH0110103.1"/>
    </source>
</evidence>
<keyword evidence="2" id="KW-1185">Reference proteome</keyword>
<sequence>MLNILSRKYLEFQATNSVTTVTAANTLQQNIARAIANNIKDEIRSINRTPFCYFYIITVSEQLTTMQWILVFSAIGLASAGVLPHPPELLRTLHTLMSVDELSRTFGVDNPSQVDAYEVVYIRRHRIFVPEDSLQRDASPKTKRSDPDEN</sequence>
<dbReference type="AlphaFoldDB" id="A0A8J2S045"/>